<dbReference type="PROSITE" id="PS50089">
    <property type="entry name" value="ZF_RING_2"/>
    <property type="match status" value="1"/>
</dbReference>
<dbReference type="GO" id="GO:0030014">
    <property type="term" value="C:CCR4-NOT complex"/>
    <property type="evidence" value="ECO:0007669"/>
    <property type="project" value="InterPro"/>
</dbReference>
<dbReference type="OrthoDB" id="1923159at2759"/>
<proteinExistence type="predicted"/>
<dbReference type="InterPro" id="IPR039780">
    <property type="entry name" value="Mot2"/>
</dbReference>
<dbReference type="PANTHER" id="PTHR12603:SF36">
    <property type="entry name" value="RNA BINDING (RRM_RBD_RNP MOTIFS) FAMILY PROTEIN"/>
    <property type="match status" value="1"/>
</dbReference>
<evidence type="ECO:0000313" key="4">
    <source>
        <dbReference type="EMBL" id="ESW04157.1"/>
    </source>
</evidence>
<dbReference type="Pfam" id="PF14570">
    <property type="entry name" value="zf-RING_4"/>
    <property type="match status" value="1"/>
</dbReference>
<keyword evidence="5" id="KW-1185">Reference proteome</keyword>
<dbReference type="Gene3D" id="3.30.40.10">
    <property type="entry name" value="Zinc/RING finger domain, C3HC4 (zinc finger)"/>
    <property type="match status" value="1"/>
</dbReference>
<dbReference type="GO" id="GO:0004842">
    <property type="term" value="F:ubiquitin-protein transferase activity"/>
    <property type="evidence" value="ECO:0007669"/>
    <property type="project" value="InterPro"/>
</dbReference>
<keyword evidence="1" id="KW-0862">Zinc</keyword>
<dbReference type="InterPro" id="IPR039515">
    <property type="entry name" value="NOT4_mRING-HC-C4C4"/>
</dbReference>
<keyword evidence="1" id="KW-0863">Zinc-finger</keyword>
<organism evidence="4 5">
    <name type="scientific">Phaseolus vulgaris</name>
    <name type="common">Kidney bean</name>
    <name type="synonym">French bean</name>
    <dbReference type="NCBI Taxonomy" id="3885"/>
    <lineage>
        <taxon>Eukaryota</taxon>
        <taxon>Viridiplantae</taxon>
        <taxon>Streptophyta</taxon>
        <taxon>Embryophyta</taxon>
        <taxon>Tracheophyta</taxon>
        <taxon>Spermatophyta</taxon>
        <taxon>Magnoliopsida</taxon>
        <taxon>eudicotyledons</taxon>
        <taxon>Gunneridae</taxon>
        <taxon>Pentapetalae</taxon>
        <taxon>rosids</taxon>
        <taxon>fabids</taxon>
        <taxon>Fabales</taxon>
        <taxon>Fabaceae</taxon>
        <taxon>Papilionoideae</taxon>
        <taxon>50 kb inversion clade</taxon>
        <taxon>NPAAA clade</taxon>
        <taxon>indigoferoid/millettioid clade</taxon>
        <taxon>Phaseoleae</taxon>
        <taxon>Phaseolus</taxon>
    </lineage>
</organism>
<feature type="non-terminal residue" evidence="4">
    <location>
        <position position="166"/>
    </location>
</feature>
<dbReference type="PANTHER" id="PTHR12603">
    <property type="entry name" value="CCR4-NOT TRANSCRIPTION COMPLEX RELATED"/>
    <property type="match status" value="1"/>
</dbReference>
<dbReference type="SUPFAM" id="SSF57850">
    <property type="entry name" value="RING/U-box"/>
    <property type="match status" value="1"/>
</dbReference>
<keyword evidence="1" id="KW-0479">Metal-binding</keyword>
<dbReference type="eggNOG" id="KOG2068">
    <property type="taxonomic scope" value="Eukaryota"/>
</dbReference>
<dbReference type="Proteomes" id="UP000000226">
    <property type="component" value="Chromosome 11"/>
</dbReference>
<dbReference type="CDD" id="cd16618">
    <property type="entry name" value="mRING-HC-C4C4_CNOT4"/>
    <property type="match status" value="1"/>
</dbReference>
<dbReference type="GO" id="GO:0016567">
    <property type="term" value="P:protein ubiquitination"/>
    <property type="evidence" value="ECO:0007669"/>
    <property type="project" value="TreeGrafter"/>
</dbReference>
<accession>V7AF18</accession>
<dbReference type="Gramene" id="ESW04157">
    <property type="protein sequence ID" value="ESW04157"/>
    <property type="gene ID" value="PHAVU_011G0712000g"/>
</dbReference>
<evidence type="ECO:0000259" key="3">
    <source>
        <dbReference type="PROSITE" id="PS50089"/>
    </source>
</evidence>
<feature type="domain" description="RING-type" evidence="3">
    <location>
        <begin position="102"/>
        <end position="150"/>
    </location>
</feature>
<reference evidence="5" key="1">
    <citation type="journal article" date="2014" name="Nat. Genet.">
        <title>A reference genome for common bean and genome-wide analysis of dual domestications.</title>
        <authorList>
            <person name="Schmutz J."/>
            <person name="McClean P.E."/>
            <person name="Mamidi S."/>
            <person name="Wu G.A."/>
            <person name="Cannon S.B."/>
            <person name="Grimwood J."/>
            <person name="Jenkins J."/>
            <person name="Shu S."/>
            <person name="Song Q."/>
            <person name="Chavarro C."/>
            <person name="Torres-Torres M."/>
            <person name="Geffroy V."/>
            <person name="Moghaddam S.M."/>
            <person name="Gao D."/>
            <person name="Abernathy B."/>
            <person name="Barry K."/>
            <person name="Blair M."/>
            <person name="Brick M.A."/>
            <person name="Chovatia M."/>
            <person name="Gepts P."/>
            <person name="Goodstein D.M."/>
            <person name="Gonzales M."/>
            <person name="Hellsten U."/>
            <person name="Hyten D.L."/>
            <person name="Jia G."/>
            <person name="Kelly J.D."/>
            <person name="Kudrna D."/>
            <person name="Lee R."/>
            <person name="Richard M.M."/>
            <person name="Miklas P.N."/>
            <person name="Osorno J.M."/>
            <person name="Rodrigues J."/>
            <person name="Thareau V."/>
            <person name="Urrea C.A."/>
            <person name="Wang M."/>
            <person name="Yu Y."/>
            <person name="Zhang M."/>
            <person name="Wing R.A."/>
            <person name="Cregan P.B."/>
            <person name="Rokhsar D.S."/>
            <person name="Jackson S.A."/>
        </authorList>
    </citation>
    <scope>NUCLEOTIDE SEQUENCE [LARGE SCALE GENOMIC DNA]</scope>
    <source>
        <strain evidence="5">cv. G19833</strain>
    </source>
</reference>
<sequence length="166" mass="18987">MNCFYFCMQIQHHRIVRQPHLLFVSANDSNAQEIEIESQKPKTPSSKQPLLSLLKDTLWFFSALLTFCPLSLLLSISQTISSSQFRLLDLTAIMSDKGERTCPLCAEEMDLTDQQLKPCKCGYEICVWCWHHIMDMAEKDDTDGRCPACRSPYDKEKIVGMAANCE</sequence>
<gene>
    <name evidence="4" type="ORF">PHAVU_011G0712000g</name>
</gene>
<dbReference type="InterPro" id="IPR001841">
    <property type="entry name" value="Znf_RING"/>
</dbReference>
<dbReference type="AlphaFoldDB" id="V7AF18"/>
<dbReference type="STRING" id="3885.V7AF18"/>
<dbReference type="GO" id="GO:0008270">
    <property type="term" value="F:zinc ion binding"/>
    <property type="evidence" value="ECO:0007669"/>
    <property type="project" value="UniProtKB-KW"/>
</dbReference>
<keyword evidence="2" id="KW-0472">Membrane</keyword>
<name>V7AF18_PHAVU</name>
<keyword evidence="2" id="KW-1133">Transmembrane helix</keyword>
<evidence type="ECO:0000256" key="2">
    <source>
        <dbReference type="SAM" id="Phobius"/>
    </source>
</evidence>
<evidence type="ECO:0000313" key="5">
    <source>
        <dbReference type="Proteomes" id="UP000000226"/>
    </source>
</evidence>
<dbReference type="FunFam" id="3.30.40.10:FF:000155">
    <property type="entry name" value="RNA binding (RRM/RBD/RNP motifs) family protein"/>
    <property type="match status" value="1"/>
</dbReference>
<evidence type="ECO:0000256" key="1">
    <source>
        <dbReference type="PROSITE-ProRule" id="PRU00175"/>
    </source>
</evidence>
<dbReference type="EMBL" id="CM002298">
    <property type="protein sequence ID" value="ESW04157.1"/>
    <property type="molecule type" value="Genomic_DNA"/>
</dbReference>
<dbReference type="InterPro" id="IPR013083">
    <property type="entry name" value="Znf_RING/FYVE/PHD"/>
</dbReference>
<keyword evidence="2" id="KW-0812">Transmembrane</keyword>
<protein>
    <recommendedName>
        <fullName evidence="3">RING-type domain-containing protein</fullName>
    </recommendedName>
</protein>
<feature type="transmembrane region" description="Helical" evidence="2">
    <location>
        <begin position="58"/>
        <end position="76"/>
    </location>
</feature>